<dbReference type="AlphaFoldDB" id="A0A9P6D0W7"/>
<reference evidence="1" key="1">
    <citation type="submission" date="2020-11" db="EMBL/GenBank/DDBJ databases">
        <authorList>
            <consortium name="DOE Joint Genome Institute"/>
            <person name="Ahrendt S."/>
            <person name="Riley R."/>
            <person name="Andreopoulos W."/>
            <person name="Labutti K."/>
            <person name="Pangilinan J."/>
            <person name="Ruiz-Duenas F.J."/>
            <person name="Barrasa J.M."/>
            <person name="Sanchez-Garcia M."/>
            <person name="Camarero S."/>
            <person name="Miyauchi S."/>
            <person name="Serrano A."/>
            <person name="Linde D."/>
            <person name="Babiker R."/>
            <person name="Drula E."/>
            <person name="Ayuso-Fernandez I."/>
            <person name="Pacheco R."/>
            <person name="Padilla G."/>
            <person name="Ferreira P."/>
            <person name="Barriuso J."/>
            <person name="Kellner H."/>
            <person name="Castanera R."/>
            <person name="Alfaro M."/>
            <person name="Ramirez L."/>
            <person name="Pisabarro A.G."/>
            <person name="Kuo A."/>
            <person name="Tritt A."/>
            <person name="Lipzen A."/>
            <person name="He G."/>
            <person name="Yan M."/>
            <person name="Ng V."/>
            <person name="Cullen D."/>
            <person name="Martin F."/>
            <person name="Rosso M.-N."/>
            <person name="Henrissat B."/>
            <person name="Hibbett D."/>
            <person name="Martinez A.T."/>
            <person name="Grigoriev I.V."/>
        </authorList>
    </citation>
    <scope>NUCLEOTIDE SEQUENCE</scope>
    <source>
        <strain evidence="1">CIRM-BRFM 674</strain>
    </source>
</reference>
<comment type="caution">
    <text evidence="1">The sequence shown here is derived from an EMBL/GenBank/DDBJ whole genome shotgun (WGS) entry which is preliminary data.</text>
</comment>
<evidence type="ECO:0000313" key="1">
    <source>
        <dbReference type="EMBL" id="KAF9479784.1"/>
    </source>
</evidence>
<accession>A0A9P6D0W7</accession>
<evidence type="ECO:0000313" key="2">
    <source>
        <dbReference type="Proteomes" id="UP000807469"/>
    </source>
</evidence>
<name>A0A9P6D0W7_9AGAR</name>
<protein>
    <submittedName>
        <fullName evidence="1">Uncharacterized protein</fullName>
    </submittedName>
</protein>
<proteinExistence type="predicted"/>
<sequence>MNPFVHMHLVRRGGEKPRAYVISGSVGSPKAANKIHWLNFAFRSSPTCGDWDHPARTHRVSTCTYCEPSSGGDCRDRVVFLRASNSLARCTGRITRRDGMTIVFWARDRRAASSTIQCCFLRLGSTFDALLACNCYVLRLESMDSMDDSAWKKYLRRVNPCIGIIV</sequence>
<keyword evidence="2" id="KW-1185">Reference proteome</keyword>
<gene>
    <name evidence="1" type="ORF">BDN70DRAFT_667530</name>
</gene>
<organism evidence="1 2">
    <name type="scientific">Pholiota conissans</name>
    <dbReference type="NCBI Taxonomy" id="109636"/>
    <lineage>
        <taxon>Eukaryota</taxon>
        <taxon>Fungi</taxon>
        <taxon>Dikarya</taxon>
        <taxon>Basidiomycota</taxon>
        <taxon>Agaricomycotina</taxon>
        <taxon>Agaricomycetes</taxon>
        <taxon>Agaricomycetidae</taxon>
        <taxon>Agaricales</taxon>
        <taxon>Agaricineae</taxon>
        <taxon>Strophariaceae</taxon>
        <taxon>Pholiota</taxon>
    </lineage>
</organism>
<dbReference type="EMBL" id="MU155206">
    <property type="protein sequence ID" value="KAF9479784.1"/>
    <property type="molecule type" value="Genomic_DNA"/>
</dbReference>
<dbReference type="Proteomes" id="UP000807469">
    <property type="component" value="Unassembled WGS sequence"/>
</dbReference>